<gene>
    <name evidence="1" type="ORF">KK1_026552</name>
</gene>
<evidence type="ECO:0000313" key="1">
    <source>
        <dbReference type="EMBL" id="KYP51525.1"/>
    </source>
</evidence>
<organism evidence="1 2">
    <name type="scientific">Cajanus cajan</name>
    <name type="common">Pigeon pea</name>
    <name type="synonym">Cajanus indicus</name>
    <dbReference type="NCBI Taxonomy" id="3821"/>
    <lineage>
        <taxon>Eukaryota</taxon>
        <taxon>Viridiplantae</taxon>
        <taxon>Streptophyta</taxon>
        <taxon>Embryophyta</taxon>
        <taxon>Tracheophyta</taxon>
        <taxon>Spermatophyta</taxon>
        <taxon>Magnoliopsida</taxon>
        <taxon>eudicotyledons</taxon>
        <taxon>Gunneridae</taxon>
        <taxon>Pentapetalae</taxon>
        <taxon>rosids</taxon>
        <taxon>fabids</taxon>
        <taxon>Fabales</taxon>
        <taxon>Fabaceae</taxon>
        <taxon>Papilionoideae</taxon>
        <taxon>50 kb inversion clade</taxon>
        <taxon>NPAAA clade</taxon>
        <taxon>indigoferoid/millettioid clade</taxon>
        <taxon>Phaseoleae</taxon>
        <taxon>Cajanus</taxon>
    </lineage>
</organism>
<proteinExistence type="predicted"/>
<dbReference type="Proteomes" id="UP000075243">
    <property type="component" value="Unassembled WGS sequence"/>
</dbReference>
<feature type="non-terminal residue" evidence="1">
    <location>
        <position position="1"/>
    </location>
</feature>
<name>A0A151S9L7_CAJCA</name>
<keyword evidence="2" id="KW-1185">Reference proteome</keyword>
<evidence type="ECO:0000313" key="2">
    <source>
        <dbReference type="Proteomes" id="UP000075243"/>
    </source>
</evidence>
<protein>
    <recommendedName>
        <fullName evidence="3">Retrovirus-related Pol polyprotein from transposon TNT 1-94</fullName>
    </recommendedName>
</protein>
<dbReference type="EMBL" id="KQ483436">
    <property type="protein sequence ID" value="KYP51525.1"/>
    <property type="molecule type" value="Genomic_DNA"/>
</dbReference>
<reference evidence="1" key="1">
    <citation type="journal article" date="2012" name="Nat. Biotechnol.">
        <title>Draft genome sequence of pigeonpea (Cajanus cajan), an orphan legume crop of resource-poor farmers.</title>
        <authorList>
            <person name="Varshney R.K."/>
            <person name="Chen W."/>
            <person name="Li Y."/>
            <person name="Bharti A.K."/>
            <person name="Saxena R.K."/>
            <person name="Schlueter J.A."/>
            <person name="Donoghue M.T."/>
            <person name="Azam S."/>
            <person name="Fan G."/>
            <person name="Whaley A.M."/>
            <person name="Farmer A.D."/>
            <person name="Sheridan J."/>
            <person name="Iwata A."/>
            <person name="Tuteja R."/>
            <person name="Penmetsa R.V."/>
            <person name="Wu W."/>
            <person name="Upadhyaya H.D."/>
            <person name="Yang S.P."/>
            <person name="Shah T."/>
            <person name="Saxena K.B."/>
            <person name="Michael T."/>
            <person name="McCombie W.R."/>
            <person name="Yang B."/>
            <person name="Zhang G."/>
            <person name="Yang H."/>
            <person name="Wang J."/>
            <person name="Spillane C."/>
            <person name="Cook D.R."/>
            <person name="May G.D."/>
            <person name="Xu X."/>
            <person name="Jackson S.A."/>
        </authorList>
    </citation>
    <scope>NUCLEOTIDE SEQUENCE [LARGE SCALE GENOMIC DNA]</scope>
</reference>
<dbReference type="AlphaFoldDB" id="A0A151S9L7"/>
<evidence type="ECO:0008006" key="3">
    <source>
        <dbReference type="Google" id="ProtNLM"/>
    </source>
</evidence>
<sequence>LLGIDVKPQPNASLFLTQISLKSKPTNMAKAKPISSPIVGGCRLNKGSGFLSYASFYRLVVGALKYANITHPEISFPVDQDCWSMT</sequence>
<accession>A0A151S9L7</accession>